<proteinExistence type="predicted"/>
<evidence type="ECO:0000313" key="1">
    <source>
        <dbReference type="EMBL" id="TDG74542.1"/>
    </source>
</evidence>
<dbReference type="RefSeq" id="WP_010019259.1">
    <property type="nucleotide sequence ID" value="NZ_PUFN01000004.1"/>
</dbReference>
<sequence length="130" mass="15450">MRNLINWTEEQQTAIKQLVKIKTYYHRDPIQLFNDIASAKHVISISSLPIDNQYNYSFKLYRDKYGIEYTETKRKKKSNEAKQATVKQFNDSIDILHDKYVKSKDNNFDETTRKLTKDIMAFLEGESEFV</sequence>
<comment type="caution">
    <text evidence="1">The sequence shown here is derived from an EMBL/GenBank/DDBJ whole genome shotgun (WGS) entry which is preliminary data.</text>
</comment>
<reference evidence="1 2" key="1">
    <citation type="journal article" date="2019" name="Appl. Microbiol. Biotechnol.">
        <title>Uncovering carbohydrate metabolism through a genotype-phenotype association study of 56 lactic acid bacteria genomes.</title>
        <authorList>
            <person name="Buron-Moles G."/>
            <person name="Chailyan A."/>
            <person name="Dolejs I."/>
            <person name="Forster J."/>
            <person name="Miks M.H."/>
        </authorList>
    </citation>
    <scope>NUCLEOTIDE SEQUENCE [LARGE SCALE GENOMIC DNA]</scope>
    <source>
        <strain evidence="1 2">ATCC 29644</strain>
    </source>
</reference>
<keyword evidence="2" id="KW-1185">Reference proteome</keyword>
<dbReference type="EMBL" id="PUFN01000004">
    <property type="protein sequence ID" value="TDG74542.1"/>
    <property type="molecule type" value="Genomic_DNA"/>
</dbReference>
<dbReference type="Proteomes" id="UP000295257">
    <property type="component" value="Unassembled WGS sequence"/>
</dbReference>
<name>A0A4R5NIY6_9LACO</name>
<evidence type="ECO:0000313" key="2">
    <source>
        <dbReference type="Proteomes" id="UP000295257"/>
    </source>
</evidence>
<organism evidence="1 2">
    <name type="scientific">Companilactobacillus farciminis</name>
    <dbReference type="NCBI Taxonomy" id="1612"/>
    <lineage>
        <taxon>Bacteria</taxon>
        <taxon>Bacillati</taxon>
        <taxon>Bacillota</taxon>
        <taxon>Bacilli</taxon>
        <taxon>Lactobacillales</taxon>
        <taxon>Lactobacillaceae</taxon>
        <taxon>Companilactobacillus</taxon>
    </lineage>
</organism>
<gene>
    <name evidence="1" type="ORF">C5L30_000258</name>
</gene>
<dbReference type="AlphaFoldDB" id="A0A4R5NIY6"/>
<protein>
    <submittedName>
        <fullName evidence="1">Uncharacterized protein</fullName>
    </submittedName>
</protein>
<accession>A0A4R5NIY6</accession>